<evidence type="ECO:0000256" key="1">
    <source>
        <dbReference type="ARBA" id="ARBA00001946"/>
    </source>
</evidence>
<dbReference type="InterPro" id="IPR041492">
    <property type="entry name" value="HAD_2"/>
</dbReference>
<dbReference type="CDD" id="cd07505">
    <property type="entry name" value="HAD_BPGM-like"/>
    <property type="match status" value="1"/>
</dbReference>
<dbReference type="GO" id="GO:0046872">
    <property type="term" value="F:metal ion binding"/>
    <property type="evidence" value="ECO:0007669"/>
    <property type="project" value="UniProtKB-KW"/>
</dbReference>
<comment type="similarity">
    <text evidence="2">Belongs to the HAD-like hydrolase superfamily. CbbY/CbbZ/Gph/YieH family.</text>
</comment>
<dbReference type="Gene3D" id="1.10.150.240">
    <property type="entry name" value="Putative phosphatase, domain 2"/>
    <property type="match status" value="1"/>
</dbReference>
<dbReference type="EC" id="5.4.2.6" evidence="9"/>
<name>A0A2M9CWM6_9BACT</name>
<dbReference type="NCBIfam" id="TIGR01509">
    <property type="entry name" value="HAD-SF-IA-v3"/>
    <property type="match status" value="1"/>
</dbReference>
<dbReference type="InterPro" id="IPR010976">
    <property type="entry name" value="B-phosphoglucomutase_hydrolase"/>
</dbReference>
<dbReference type="Proteomes" id="UP000230000">
    <property type="component" value="Unassembled WGS sequence"/>
</dbReference>
<dbReference type="PANTHER" id="PTHR46193">
    <property type="entry name" value="6-PHOSPHOGLUCONATE PHOSPHATASE"/>
    <property type="match status" value="1"/>
</dbReference>
<dbReference type="InterPro" id="IPR051600">
    <property type="entry name" value="Beta-PGM-like"/>
</dbReference>
<dbReference type="Gene3D" id="3.40.50.1000">
    <property type="entry name" value="HAD superfamily/HAD-like"/>
    <property type="match status" value="1"/>
</dbReference>
<dbReference type="SFLD" id="SFLDG01129">
    <property type="entry name" value="C1.5:_HAD__Beta-PGM__Phosphata"/>
    <property type="match status" value="1"/>
</dbReference>
<dbReference type="InterPro" id="IPR023198">
    <property type="entry name" value="PGP-like_dom2"/>
</dbReference>
<keyword evidence="11" id="KW-0378">Hydrolase</keyword>
<dbReference type="InterPro" id="IPR006439">
    <property type="entry name" value="HAD-SF_hydro_IA"/>
</dbReference>
<keyword evidence="7" id="KW-0119">Carbohydrate metabolism</keyword>
<keyword evidence="6" id="KW-0413">Isomerase</keyword>
<evidence type="ECO:0000256" key="5">
    <source>
        <dbReference type="ARBA" id="ARBA00022842"/>
    </source>
</evidence>
<dbReference type="SFLD" id="SFLDS00003">
    <property type="entry name" value="Haloacid_Dehalogenase"/>
    <property type="match status" value="1"/>
</dbReference>
<dbReference type="NCBIfam" id="TIGR02009">
    <property type="entry name" value="PGMB-YQAB-SF"/>
    <property type="match status" value="1"/>
</dbReference>
<proteinExistence type="inferred from homology"/>
<evidence type="ECO:0000313" key="12">
    <source>
        <dbReference type="Proteomes" id="UP000230000"/>
    </source>
</evidence>
<evidence type="ECO:0000256" key="2">
    <source>
        <dbReference type="ARBA" id="ARBA00006171"/>
    </source>
</evidence>
<dbReference type="InterPro" id="IPR023214">
    <property type="entry name" value="HAD_sf"/>
</dbReference>
<dbReference type="AlphaFoldDB" id="A0A2M9CWM6"/>
<dbReference type="GO" id="GO:0016787">
    <property type="term" value="F:hydrolase activity"/>
    <property type="evidence" value="ECO:0007669"/>
    <property type="project" value="UniProtKB-KW"/>
</dbReference>
<evidence type="ECO:0000256" key="6">
    <source>
        <dbReference type="ARBA" id="ARBA00023235"/>
    </source>
</evidence>
<evidence type="ECO:0000256" key="8">
    <source>
        <dbReference type="ARBA" id="ARBA00044926"/>
    </source>
</evidence>
<dbReference type="Pfam" id="PF13419">
    <property type="entry name" value="HAD_2"/>
    <property type="match status" value="1"/>
</dbReference>
<dbReference type="RefSeq" id="WP_100314724.1">
    <property type="nucleotide sequence ID" value="NZ_PGFG01000001.1"/>
</dbReference>
<dbReference type="OrthoDB" id="9797743at2"/>
<evidence type="ECO:0000256" key="3">
    <source>
        <dbReference type="ARBA" id="ARBA00022553"/>
    </source>
</evidence>
<keyword evidence="5" id="KW-0460">Magnesium</keyword>
<evidence type="ECO:0000256" key="10">
    <source>
        <dbReference type="ARBA" id="ARBA00044991"/>
    </source>
</evidence>
<evidence type="ECO:0000256" key="4">
    <source>
        <dbReference type="ARBA" id="ARBA00022723"/>
    </source>
</evidence>
<keyword evidence="12" id="KW-1185">Reference proteome</keyword>
<dbReference type="InterPro" id="IPR036412">
    <property type="entry name" value="HAD-like_sf"/>
</dbReference>
<comment type="caution">
    <text evidence="11">The sequence shown here is derived from an EMBL/GenBank/DDBJ whole genome shotgun (WGS) entry which is preliminary data.</text>
</comment>
<reference evidence="11 12" key="1">
    <citation type="submission" date="2017-11" db="EMBL/GenBank/DDBJ databases">
        <title>Genomic Encyclopedia of Archaeal and Bacterial Type Strains, Phase II (KMG-II): From Individual Species to Whole Genera.</title>
        <authorList>
            <person name="Goeker M."/>
        </authorList>
    </citation>
    <scope>NUCLEOTIDE SEQUENCE [LARGE SCALE GENOMIC DNA]</scope>
    <source>
        <strain evidence="11 12">DSM 27268</strain>
    </source>
</reference>
<comment type="cofactor">
    <cofactor evidence="1">
        <name>Mg(2+)</name>
        <dbReference type="ChEBI" id="CHEBI:18420"/>
    </cofactor>
</comment>
<evidence type="ECO:0000256" key="7">
    <source>
        <dbReference type="ARBA" id="ARBA00023277"/>
    </source>
</evidence>
<dbReference type="EMBL" id="PGFG01000001">
    <property type="protein sequence ID" value="PJJ76208.1"/>
    <property type="molecule type" value="Genomic_DNA"/>
</dbReference>
<dbReference type="SFLD" id="SFLDG01135">
    <property type="entry name" value="C1.5.6:_HAD__Beta-PGM__Phospha"/>
    <property type="match status" value="1"/>
</dbReference>
<dbReference type="SUPFAM" id="SSF56784">
    <property type="entry name" value="HAD-like"/>
    <property type="match status" value="1"/>
</dbReference>
<evidence type="ECO:0000256" key="9">
    <source>
        <dbReference type="ARBA" id="ARBA00044968"/>
    </source>
</evidence>
<keyword evidence="4" id="KW-0479">Metal-binding</keyword>
<sequence>MHAWGVIFDMDGTLMDNNPYHLKAWQAFCEKRGRRLTEEEYLQQVSGKNNEATLQYLFPDEEWNQEKLAAAKAEKESLYRTLYAPYIKPLNGLETLMRDLKLHDIPIAVATSAMPENIQFALEHLPITSYIDVIVDSSQVKHGKPAPDLYWLAAEKIKVQPQKCMVFEDSLHGVQGARAAGMYVVAITTSHGAEAFPHAHQVIHDYAGLSHEKLYNWIKHHLTS</sequence>
<accession>A0A2M9CWM6</accession>
<organism evidence="11 12">
    <name type="scientific">Thermoflavifilum aggregans</name>
    <dbReference type="NCBI Taxonomy" id="454188"/>
    <lineage>
        <taxon>Bacteria</taxon>
        <taxon>Pseudomonadati</taxon>
        <taxon>Bacteroidota</taxon>
        <taxon>Chitinophagia</taxon>
        <taxon>Chitinophagales</taxon>
        <taxon>Chitinophagaceae</taxon>
        <taxon>Thermoflavifilum</taxon>
    </lineage>
</organism>
<protein>
    <recommendedName>
        <fullName evidence="10">Beta-phosphoglucomutase</fullName>
        <ecNumber evidence="9">5.4.2.6</ecNumber>
    </recommendedName>
</protein>
<comment type="catalytic activity">
    <reaction evidence="8">
        <text>beta-D-glucose 1-phosphate = beta-D-glucose 6-phosphate</text>
        <dbReference type="Rhea" id="RHEA:20113"/>
        <dbReference type="ChEBI" id="CHEBI:57684"/>
        <dbReference type="ChEBI" id="CHEBI:58247"/>
        <dbReference type="EC" id="5.4.2.6"/>
    </reaction>
</comment>
<evidence type="ECO:0000313" key="11">
    <source>
        <dbReference type="EMBL" id="PJJ76208.1"/>
    </source>
</evidence>
<dbReference type="PANTHER" id="PTHR46193:SF18">
    <property type="entry name" value="HEXITOL PHOSPHATASE B"/>
    <property type="match status" value="1"/>
</dbReference>
<dbReference type="GO" id="GO:0008801">
    <property type="term" value="F:beta-phosphoglucomutase activity"/>
    <property type="evidence" value="ECO:0007669"/>
    <property type="project" value="UniProtKB-EC"/>
</dbReference>
<gene>
    <name evidence="11" type="ORF">BXY57_1816</name>
</gene>
<keyword evidence="3" id="KW-0597">Phosphoprotein</keyword>